<dbReference type="AlphaFoldDB" id="A0A246JE86"/>
<comment type="caution">
    <text evidence="1">The sequence shown here is derived from an EMBL/GenBank/DDBJ whole genome shotgun (WGS) entry which is preliminary data.</text>
</comment>
<protein>
    <submittedName>
        <fullName evidence="1">Uncharacterized protein</fullName>
    </submittedName>
</protein>
<reference evidence="1 2" key="1">
    <citation type="journal article" date="2008" name="Int. J. Syst. Evol. Microbiol.">
        <title>Description of Roseateles aquatilis sp. nov. and Roseateles terrae sp. nov., in the class Betaproteobacteria, and emended description of the genus Roseateles.</title>
        <authorList>
            <person name="Gomila M."/>
            <person name="Bowien B."/>
            <person name="Falsen E."/>
            <person name="Moore E.R."/>
            <person name="Lalucat J."/>
        </authorList>
    </citation>
    <scope>NUCLEOTIDE SEQUENCE [LARGE SCALE GENOMIC DNA]</scope>
    <source>
        <strain evidence="1 2">CCUG 48205</strain>
    </source>
</reference>
<gene>
    <name evidence="1" type="ORF">CDN99_11660</name>
</gene>
<accession>A0A246JE86</accession>
<dbReference type="EMBL" id="NIOF01000004">
    <property type="protein sequence ID" value="OWQ90817.1"/>
    <property type="molecule type" value="Genomic_DNA"/>
</dbReference>
<name>A0A246JE86_9BURK</name>
<proteinExistence type="predicted"/>
<dbReference type="Proteomes" id="UP000197468">
    <property type="component" value="Unassembled WGS sequence"/>
</dbReference>
<sequence length="149" mass="16857">MSKERLQIYAEIPSDLQQADQLLHRYGRWAMDRWRAARCGSAEGRYRAPGGEALEARRLPLESLTGDDAMQVQEAMKAVGELERQVLTILYVPQRLPSQAQLRMQRIPPQLSQVRHLAGLRAFWSHHSALTRRGRGGVDVCVACRRGLG</sequence>
<keyword evidence="2" id="KW-1185">Reference proteome</keyword>
<dbReference type="RefSeq" id="WP_088385023.1">
    <property type="nucleotide sequence ID" value="NZ_NIOF01000004.1"/>
</dbReference>
<evidence type="ECO:0000313" key="1">
    <source>
        <dbReference type="EMBL" id="OWQ90817.1"/>
    </source>
</evidence>
<organism evidence="1 2">
    <name type="scientific">Roseateles aquatilis</name>
    <dbReference type="NCBI Taxonomy" id="431061"/>
    <lineage>
        <taxon>Bacteria</taxon>
        <taxon>Pseudomonadati</taxon>
        <taxon>Pseudomonadota</taxon>
        <taxon>Betaproteobacteria</taxon>
        <taxon>Burkholderiales</taxon>
        <taxon>Sphaerotilaceae</taxon>
        <taxon>Roseateles</taxon>
    </lineage>
</organism>
<evidence type="ECO:0000313" key="2">
    <source>
        <dbReference type="Proteomes" id="UP000197468"/>
    </source>
</evidence>